<keyword evidence="4" id="KW-1185">Reference proteome</keyword>
<dbReference type="InterPro" id="IPR029063">
    <property type="entry name" value="SAM-dependent_MTases_sf"/>
</dbReference>
<feature type="non-terminal residue" evidence="3">
    <location>
        <position position="1"/>
    </location>
</feature>
<dbReference type="InterPro" id="IPR015424">
    <property type="entry name" value="PyrdxlP-dep_Trfase"/>
</dbReference>
<dbReference type="PANTHER" id="PTHR43799:SF1">
    <property type="entry name" value="ASPARTATE AMINOTRANSFERASE"/>
    <property type="match status" value="1"/>
</dbReference>
<evidence type="ECO:0000313" key="4">
    <source>
        <dbReference type="Proteomes" id="UP000591131"/>
    </source>
</evidence>
<dbReference type="Gene3D" id="3.40.640.10">
    <property type="entry name" value="Type I PLP-dependent aspartate aminotransferase-like (Major domain)"/>
    <property type="match status" value="1"/>
</dbReference>
<dbReference type="EMBL" id="JAAPAO010001035">
    <property type="protein sequence ID" value="KAF4651599.1"/>
    <property type="molecule type" value="Genomic_DNA"/>
</dbReference>
<dbReference type="AlphaFoldDB" id="A0A7J6KYD5"/>
<accession>A0A7J6KYD5</accession>
<organism evidence="3 4">
    <name type="scientific">Perkinsus chesapeaki</name>
    <name type="common">Clam parasite</name>
    <name type="synonym">Perkinsus andrewsi</name>
    <dbReference type="NCBI Taxonomy" id="330153"/>
    <lineage>
        <taxon>Eukaryota</taxon>
        <taxon>Sar</taxon>
        <taxon>Alveolata</taxon>
        <taxon>Perkinsozoa</taxon>
        <taxon>Perkinsea</taxon>
        <taxon>Perkinsida</taxon>
        <taxon>Perkinsidae</taxon>
        <taxon>Perkinsus</taxon>
    </lineage>
</organism>
<dbReference type="CDD" id="cd00609">
    <property type="entry name" value="AAT_like"/>
    <property type="match status" value="1"/>
</dbReference>
<dbReference type="InterPro" id="IPR019410">
    <property type="entry name" value="Methyltransf_16"/>
</dbReference>
<sequence>LDDFSGKHTIFMDSDDEGDKFDPAVYFNTDESLLGRVSNRPTKEQLASGVIPEASTGVQREASQQYSTLLNLQNRADKLKEVEAELELRKEVRTEKGRRKKMVNSDGKVVYKFRQERKRVMGSLKINGEGRSDWGFFECEMNVAIDELSGSLAKVLVYHFQDAPKGRRHVSINKPLEGEERTQLRCPMAKRMSPSEEVLTQYVLKHVPSKVHQSKSPPPLHVIELGAGLGLAGLALAAMIPHGLDITLTDGDDKVIQTLERNVRRNKHLVEWPATTTLAVKTFVWGREFDPRWRHLFDLIICADVVYSREAHSALLETIRYLLAPHGECWLFASRRVGSLDDFVSLCRGATDLLRVEVVTDYLDDDPCISNLKSMNCCPVMVRIVKADRPQQNESNMFDEIVLRREKEALVAGSRARLRHKRATQLRDFLARRSRARMVERGAGASVESCADNKKTVKEVDVERLLFRPISVAGSSITVMWPTHLSGMSREESGMSKWLLQEDHLTSEFFGDKSVLFAGPFRFLPFILVHASVDARKVHILPNAVEEAIALETVCQQFRGAVKVKLTVRGKYDIVVAFDADATSFAKSSGFRFGENLLYATRSLRSNQDVIEKDDVMMMKEEEEQTKTEVIHKVDSTESVISETTVASSSSSDIAASPVAKGPSKWDLKTQTPHGGQEWSEISNLVEDFSVTTNGLGPVPEALEAAKEALMTIEHYPPSDFEPAITDLAKFLSPEDWVDMRSRLLLGNGASEMIDMISRLAPKGPWRPGPFVTQYQEYRRSAKNAGRVELDWSDVDGGAKLTSIVNPCNPTGDYMHVEEIKKYISEMCEDNSWVVVDESMQPWAGPEWREDSLTSQKEWIQEMQRSRGISVYVIHSWTKIWACPGVRLGSIVCPTAEDASAIKKMQVPWSVNVMALAYLDGCCKAEEYMTNTWECTVEWRAFITDRLEHLHFPGMYGERWSSWIWIDTGSEQLAESIVDECKAAGVPIRWGKFGYCMPTFIRLGVRKPSSAKVLVETIDRVVGDYRASTM</sequence>
<dbReference type="GO" id="GO:0006364">
    <property type="term" value="P:rRNA processing"/>
    <property type="evidence" value="ECO:0007669"/>
    <property type="project" value="InterPro"/>
</dbReference>
<dbReference type="InterPro" id="IPR015421">
    <property type="entry name" value="PyrdxlP-dep_Trfase_major"/>
</dbReference>
<dbReference type="Pfam" id="PF03998">
    <property type="entry name" value="Utp11"/>
    <property type="match status" value="1"/>
</dbReference>
<evidence type="ECO:0000259" key="2">
    <source>
        <dbReference type="Pfam" id="PF00155"/>
    </source>
</evidence>
<reference evidence="3 4" key="1">
    <citation type="submission" date="2020-04" db="EMBL/GenBank/DDBJ databases">
        <title>Perkinsus chesapeaki whole genome sequence.</title>
        <authorList>
            <person name="Bogema D.R."/>
        </authorList>
    </citation>
    <scope>NUCLEOTIDE SEQUENCE [LARGE SCALE GENOMIC DNA]</scope>
    <source>
        <strain evidence="3">ATCC PRA-425</strain>
    </source>
</reference>
<dbReference type="Pfam" id="PF10294">
    <property type="entry name" value="Methyltransf_16"/>
    <property type="match status" value="1"/>
</dbReference>
<dbReference type="InterPro" id="IPR004839">
    <property type="entry name" value="Aminotransferase_I/II_large"/>
</dbReference>
<dbReference type="InterPro" id="IPR007144">
    <property type="entry name" value="SSU_processome_Utp11"/>
</dbReference>
<dbReference type="SUPFAM" id="SSF53335">
    <property type="entry name" value="S-adenosyl-L-methionine-dependent methyltransferases"/>
    <property type="match status" value="1"/>
</dbReference>
<dbReference type="Gene3D" id="3.90.1150.10">
    <property type="entry name" value="Aspartate Aminotransferase, domain 1"/>
    <property type="match status" value="1"/>
</dbReference>
<name>A0A7J6KYD5_PERCH</name>
<protein>
    <recommendedName>
        <fullName evidence="2">Aminotransferase class I/classII large domain-containing protein</fullName>
    </recommendedName>
</protein>
<evidence type="ECO:0000256" key="1">
    <source>
        <dbReference type="SAM" id="MobiDB-lite"/>
    </source>
</evidence>
<feature type="domain" description="Aminotransferase class I/classII large" evidence="2">
    <location>
        <begin position="695"/>
        <end position="1017"/>
    </location>
</feature>
<dbReference type="Pfam" id="PF00155">
    <property type="entry name" value="Aminotran_1_2"/>
    <property type="match status" value="1"/>
</dbReference>
<dbReference type="PANTHER" id="PTHR43799">
    <property type="entry name" value="AMINOTRANSFERASE, PUTATIVE-RELATED"/>
    <property type="match status" value="1"/>
</dbReference>
<dbReference type="GO" id="GO:0032040">
    <property type="term" value="C:small-subunit processome"/>
    <property type="evidence" value="ECO:0007669"/>
    <property type="project" value="InterPro"/>
</dbReference>
<comment type="caution">
    <text evidence="3">The sequence shown here is derived from an EMBL/GenBank/DDBJ whole genome shotgun (WGS) entry which is preliminary data.</text>
</comment>
<dbReference type="OrthoDB" id="2108at2759"/>
<dbReference type="Gene3D" id="3.40.50.150">
    <property type="entry name" value="Vaccinia Virus protein VP39"/>
    <property type="match status" value="1"/>
</dbReference>
<dbReference type="InterPro" id="IPR015422">
    <property type="entry name" value="PyrdxlP-dep_Trfase_small"/>
</dbReference>
<dbReference type="GO" id="GO:0030170">
    <property type="term" value="F:pyridoxal phosphate binding"/>
    <property type="evidence" value="ECO:0007669"/>
    <property type="project" value="InterPro"/>
</dbReference>
<feature type="region of interest" description="Disordered" evidence="1">
    <location>
        <begin position="652"/>
        <end position="674"/>
    </location>
</feature>
<dbReference type="SUPFAM" id="SSF53383">
    <property type="entry name" value="PLP-dependent transferases"/>
    <property type="match status" value="1"/>
</dbReference>
<proteinExistence type="predicted"/>
<dbReference type="Proteomes" id="UP000591131">
    <property type="component" value="Unassembled WGS sequence"/>
</dbReference>
<gene>
    <name evidence="3" type="ORF">FOL47_000290</name>
</gene>
<evidence type="ECO:0000313" key="3">
    <source>
        <dbReference type="EMBL" id="KAF4651599.1"/>
    </source>
</evidence>